<sequence>MEGCLGQELFSNHMFLTSLSSPNRQPFVLFGNHSTRENLNAGNFNFPSEGHLVRSTGPGGSFAKHMVAQCVSPKGPLACSRTYFFGATHVPYLGGDSKLPKKTEQILLSQIYAAVIEAVLAGIACYAKTSSLTKAKEVAEQTLGSGLDSFELIPFKAALRSKMTFHIHAVNNQGRIVPLDSEDSLSFVKTACMAVYDIPDLLGGNGCLGSVVFSESFLTSQILVKEKDGTVTTETSSVVLTAAVPRFCSWLVEDNEVKLSEKTQQAVRGDESFLGTYLTGGEGAYLYSSNLQSWPEEGNVHFFSSGLLFSHCRHGSIIISKDHMNSISFYDGDSTSTVAALLIDFKSSLLPHLPVHFHGSSNFLMIALFPKSKIYQAFYSEVFSLWKQQDNSGISLKVIQEDGLSVEQKRLHSSAQKLFSALSQPAGEKRSSLKLLSAKLPELDWFLQHFAISSISQEPVMRTHLPVLLQQAEINTTHRIESDKMDGVSPNHGQL</sequence>
<dbReference type="Pfam" id="PF26246">
    <property type="entry name" value="PH_DAAF9"/>
    <property type="match status" value="1"/>
</dbReference>
<protein>
    <submittedName>
        <fullName evidence="3">cDNA FLJ50097</fullName>
    </submittedName>
</protein>
<dbReference type="AlphaFoldDB" id="B4E0G9"/>
<feature type="domain" description="DAAF9 pita-bread-like" evidence="1">
    <location>
        <begin position="20"/>
        <end position="237"/>
    </location>
</feature>
<organism evidence="3">
    <name type="scientific">Homo sapiens</name>
    <name type="common">Human</name>
    <dbReference type="NCBI Taxonomy" id="9606"/>
    <lineage>
        <taxon>Eukaryota</taxon>
        <taxon>Metazoa</taxon>
        <taxon>Chordata</taxon>
        <taxon>Craniata</taxon>
        <taxon>Vertebrata</taxon>
        <taxon>Euteleostomi</taxon>
        <taxon>Mammalia</taxon>
        <taxon>Eutheria</taxon>
        <taxon>Euarchontoglires</taxon>
        <taxon>Primates</taxon>
        <taxon>Haplorrhini</taxon>
        <taxon>Catarrhini</taxon>
        <taxon>Hominidae</taxon>
        <taxon>Homo</taxon>
    </lineage>
</organism>
<dbReference type="PeptideAtlas" id="B4E0G9"/>
<evidence type="ECO:0000313" key="3">
    <source>
        <dbReference type="EMBL" id="BAG64431.1"/>
    </source>
</evidence>
<accession>B4E0G9</accession>
<dbReference type="InterPro" id="IPR058843">
    <property type="entry name" value="PH_DAAF9"/>
</dbReference>
<dbReference type="Pfam" id="PF25203">
    <property type="entry name" value="PB_DAAF9"/>
    <property type="match status" value="1"/>
</dbReference>
<dbReference type="PANTHER" id="PTHR33664:SF1">
    <property type="entry name" value="DYNEIN AXONEMAL ASSEMBLY FACTOR 9"/>
    <property type="match status" value="1"/>
</dbReference>
<feature type="domain" description="DAAF9 PH" evidence="2">
    <location>
        <begin position="254"/>
        <end position="458"/>
    </location>
</feature>
<evidence type="ECO:0000259" key="2">
    <source>
        <dbReference type="Pfam" id="PF26246"/>
    </source>
</evidence>
<dbReference type="InterPro" id="IPR058844">
    <property type="entry name" value="PB_DAAF9"/>
</dbReference>
<reference evidence="3" key="1">
    <citation type="submission" date="2007-10" db="EMBL/GenBank/DDBJ databases">
        <title>NEDO human cDNA sequencing project focused on splicing variants.</title>
        <authorList>
            <person name="Wakamatsu A."/>
            <person name="Yamamoto J."/>
            <person name="Kimura K."/>
            <person name="Ishii S."/>
            <person name="Watanabe K."/>
            <person name="Sugiyama A."/>
            <person name="Murakawa K."/>
            <person name="Kaida T."/>
            <person name="Tsuchiya K."/>
            <person name="Fukuzumi Y."/>
            <person name="Kumagai A."/>
            <person name="Oishi Y."/>
            <person name="Yamamoto S."/>
            <person name="Ono Y."/>
            <person name="Komori Y."/>
            <person name="Yamazaki M."/>
            <person name="Kisu Y."/>
            <person name="Nishikawa T."/>
            <person name="Sugano S."/>
            <person name="Nomura N."/>
            <person name="Isogai T."/>
        </authorList>
    </citation>
    <scope>NUCLEOTIDE SEQUENCE</scope>
    <source>
        <tissue evidence="3">Thymus</tissue>
    </source>
</reference>
<dbReference type="PANTHER" id="PTHR33664">
    <property type="entry name" value="RCG26366"/>
    <property type="match status" value="1"/>
</dbReference>
<dbReference type="InterPro" id="IPR040342">
    <property type="entry name" value="DNAAF9"/>
</dbReference>
<proteinExistence type="evidence at transcript level"/>
<dbReference type="EMBL" id="AK303375">
    <property type="protein sequence ID" value="BAG64431.1"/>
    <property type="molecule type" value="mRNA"/>
</dbReference>
<name>B4E0G9_HUMAN</name>
<evidence type="ECO:0000259" key="1">
    <source>
        <dbReference type="Pfam" id="PF25203"/>
    </source>
</evidence>